<dbReference type="Gene3D" id="3.90.1200.10">
    <property type="match status" value="1"/>
</dbReference>
<dbReference type="EMBL" id="DSTK01000009">
    <property type="protein sequence ID" value="HFK96076.1"/>
    <property type="molecule type" value="Genomic_DNA"/>
</dbReference>
<gene>
    <name evidence="2" type="ORF">ENS06_01980</name>
</gene>
<protein>
    <recommendedName>
        <fullName evidence="1">Aminoglycoside phosphotransferase domain-containing protein</fullName>
    </recommendedName>
</protein>
<evidence type="ECO:0000313" key="2">
    <source>
        <dbReference type="EMBL" id="HFK96076.1"/>
    </source>
</evidence>
<organism evidence="2">
    <name type="scientific">Desulfacinum infernum</name>
    <dbReference type="NCBI Taxonomy" id="35837"/>
    <lineage>
        <taxon>Bacteria</taxon>
        <taxon>Pseudomonadati</taxon>
        <taxon>Thermodesulfobacteriota</taxon>
        <taxon>Syntrophobacteria</taxon>
        <taxon>Syntrophobacterales</taxon>
        <taxon>Syntrophobacteraceae</taxon>
        <taxon>Desulfacinum</taxon>
    </lineage>
</organism>
<name>A0A831ZIW8_9BACT</name>
<sequence>MASRMAVPRGTGFLDPLRANGASKEGKRRGWLVSQKVPARDGLDMDAVSELLKEWGTGFLSGRWVPLAGDGSDRRFFRCFDGNRSYVVLVSPRKKEPVDENDAVWHIGRHLHRVGVPVPTLLHGDPRRGVFVFRDLGSVHLYDLARNRASGADLSALYRQAVSLLVQCHRKAREGFLSEWCHDGSRYDAGFVYERELLYFRRAFLQGFLGLDRIPEDVAGDFQRLAEKAGEDRGTLVFHRDFQSRNLMVCDGSLYIIDFQGMRFGPPEYDLAALLLDPYVMLPLAVRDDLLRFYRHQAEHFLGRGEQPFMARFGAVALCRCFQCLAAFAFLGGVKEKPGFLEHIPGGWIRLQELLNGPAGSDFPGLRRYVNRLAADPKTTARIRDAHRKNFPPG</sequence>
<evidence type="ECO:0000259" key="1">
    <source>
        <dbReference type="Pfam" id="PF01636"/>
    </source>
</evidence>
<dbReference type="InterPro" id="IPR011009">
    <property type="entry name" value="Kinase-like_dom_sf"/>
</dbReference>
<feature type="domain" description="Aminoglycoside phosphotransferase" evidence="1">
    <location>
        <begin position="65"/>
        <end position="295"/>
    </location>
</feature>
<dbReference type="AlphaFoldDB" id="A0A831ZIW8"/>
<dbReference type="Gene3D" id="3.30.200.20">
    <property type="entry name" value="Phosphorylase Kinase, domain 1"/>
    <property type="match status" value="1"/>
</dbReference>
<reference evidence="2" key="1">
    <citation type="journal article" date="2020" name="mSystems">
        <title>Genome- and Community-Level Interaction Insights into Carbon Utilization and Element Cycling Functions of Hydrothermarchaeota in Hydrothermal Sediment.</title>
        <authorList>
            <person name="Zhou Z."/>
            <person name="Liu Y."/>
            <person name="Xu W."/>
            <person name="Pan J."/>
            <person name="Luo Z.H."/>
            <person name="Li M."/>
        </authorList>
    </citation>
    <scope>NUCLEOTIDE SEQUENCE [LARGE SCALE GENOMIC DNA]</scope>
    <source>
        <strain evidence="2">SpSt-456</strain>
    </source>
</reference>
<dbReference type="InterPro" id="IPR002575">
    <property type="entry name" value="Aminoglycoside_PTrfase"/>
</dbReference>
<comment type="caution">
    <text evidence="2">The sequence shown here is derived from an EMBL/GenBank/DDBJ whole genome shotgun (WGS) entry which is preliminary data.</text>
</comment>
<dbReference type="SUPFAM" id="SSF56112">
    <property type="entry name" value="Protein kinase-like (PK-like)"/>
    <property type="match status" value="1"/>
</dbReference>
<proteinExistence type="predicted"/>
<accession>A0A831ZIW8</accession>
<dbReference type="Pfam" id="PF01636">
    <property type="entry name" value="APH"/>
    <property type="match status" value="1"/>
</dbReference>